<evidence type="ECO:0000313" key="2">
    <source>
        <dbReference type="Proteomes" id="UP000292665"/>
    </source>
</evidence>
<proteinExistence type="predicted"/>
<reference evidence="1 2" key="1">
    <citation type="journal article" date="2019" name="Science, e1252229">
        <title>Invertible promoters mediate bacterial phase variation, antibiotic resistance, and host adaptation in the gut.</title>
        <authorList>
            <person name="Jiang X."/>
            <person name="Hall A.B."/>
            <person name="Arthur T.D."/>
            <person name="Plichta D.R."/>
            <person name="Covington C.T."/>
            <person name="Poyet M."/>
            <person name="Crothers J."/>
            <person name="Moses P.L."/>
            <person name="Tolonen A.C."/>
            <person name="Vlamakis H."/>
            <person name="Alm E.J."/>
            <person name="Xavier R.J."/>
        </authorList>
    </citation>
    <scope>NUCLEOTIDE SEQUENCE [LARGE SCALE GENOMIC DNA]</scope>
    <source>
        <strain evidence="2">aa_0143</strain>
    </source>
</reference>
<protein>
    <submittedName>
        <fullName evidence="1">Uncharacterized protein</fullName>
    </submittedName>
</protein>
<name>A0A4Q5CAE9_9FIRM</name>
<dbReference type="EMBL" id="RCYR01000002">
    <property type="protein sequence ID" value="RYS81775.1"/>
    <property type="molecule type" value="Genomic_DNA"/>
</dbReference>
<organism evidence="1 2">
    <name type="scientific">[Ruminococcus] torques</name>
    <dbReference type="NCBI Taxonomy" id="33039"/>
    <lineage>
        <taxon>Bacteria</taxon>
        <taxon>Bacillati</taxon>
        <taxon>Bacillota</taxon>
        <taxon>Clostridia</taxon>
        <taxon>Lachnospirales</taxon>
        <taxon>Lachnospiraceae</taxon>
        <taxon>Mediterraneibacter</taxon>
    </lineage>
</organism>
<gene>
    <name evidence="1" type="ORF">EAI93_02765</name>
</gene>
<dbReference type="RefSeq" id="WP_129794718.1">
    <property type="nucleotide sequence ID" value="NZ_DBFZCH010000096.1"/>
</dbReference>
<accession>A0A4Q5CAE9</accession>
<evidence type="ECO:0000313" key="1">
    <source>
        <dbReference type="EMBL" id="RYS81775.1"/>
    </source>
</evidence>
<comment type="caution">
    <text evidence="1">The sequence shown here is derived from an EMBL/GenBank/DDBJ whole genome shotgun (WGS) entry which is preliminary data.</text>
</comment>
<dbReference type="AlphaFoldDB" id="A0A4Q5CAE9"/>
<dbReference type="Proteomes" id="UP000292665">
    <property type="component" value="Unassembled WGS sequence"/>
</dbReference>
<sequence length="139" mass="16576">MGTTIRPELSEKNPYWIERHRYYELKHFCLQYPIWKKAYAALDGLSRRPSDLEVFSKKGEISDPTVRCVEARSYYIERMKTVEQAAIATDAELSNYILKGVTEGWSYDILKARLNIPCCKDIYYNLYRRFFWLLNKARD</sequence>